<name>A0A2Y9AJS8_9RHOB</name>
<dbReference type="EMBL" id="UETC01000003">
    <property type="protein sequence ID" value="SSA44580.1"/>
    <property type="molecule type" value="Genomic_DNA"/>
</dbReference>
<keyword evidence="1" id="KW-0812">Transmembrane</keyword>
<feature type="transmembrane region" description="Helical" evidence="1">
    <location>
        <begin position="6"/>
        <end position="28"/>
    </location>
</feature>
<evidence type="ECO:0000313" key="4">
    <source>
        <dbReference type="Proteomes" id="UP000245839"/>
    </source>
</evidence>
<dbReference type="AlphaFoldDB" id="A0A2Y9AJS8"/>
<sequence>MIVAAIIWSVVLADLATLHLLWAARIWFSIREEAELARAVVGTAGVERMPGPVLCAAVALALGLAATLPWWAAFGLQRAALLALSVVFFLRGLAPFTGPWARLTPEEPFRRLDRAAFGPLCLALAVLAASLGSVA</sequence>
<protein>
    <submittedName>
        <fullName evidence="2">Uncharacterized protein DUF3995</fullName>
    </submittedName>
</protein>
<evidence type="ECO:0000313" key="5">
    <source>
        <dbReference type="Proteomes" id="UP000251571"/>
    </source>
</evidence>
<feature type="transmembrane region" description="Helical" evidence="1">
    <location>
        <begin position="79"/>
        <end position="103"/>
    </location>
</feature>
<accession>A0A2Y9AJS8</accession>
<dbReference type="Pfam" id="PF13160">
    <property type="entry name" value="DUF3995"/>
    <property type="match status" value="1"/>
</dbReference>
<organism evidence="3 5">
    <name type="scientific">Jannaschia seohaensis</name>
    <dbReference type="NCBI Taxonomy" id="475081"/>
    <lineage>
        <taxon>Bacteria</taxon>
        <taxon>Pseudomonadati</taxon>
        <taxon>Pseudomonadota</taxon>
        <taxon>Alphaproteobacteria</taxon>
        <taxon>Rhodobacterales</taxon>
        <taxon>Roseobacteraceae</taxon>
        <taxon>Jannaschia</taxon>
    </lineage>
</organism>
<keyword evidence="1" id="KW-1133">Transmembrane helix</keyword>
<reference evidence="2 4" key="2">
    <citation type="submission" date="2018-03" db="EMBL/GenBank/DDBJ databases">
        <title>Genomic Encyclopedia of Archaeal and Bacterial Type Strains, Phase II (KMG-II): from individual species to whole genera.</title>
        <authorList>
            <person name="Goeker M."/>
        </authorList>
    </citation>
    <scope>NUCLEOTIDE SEQUENCE [LARGE SCALE GENOMIC DNA]</scope>
    <source>
        <strain evidence="2 4">DSM 25227</strain>
    </source>
</reference>
<keyword evidence="4" id="KW-1185">Reference proteome</keyword>
<reference evidence="3 5" key="1">
    <citation type="submission" date="2016-10" db="EMBL/GenBank/DDBJ databases">
        <authorList>
            <person name="Cai Z."/>
        </authorList>
    </citation>
    <scope>NUCLEOTIDE SEQUENCE [LARGE SCALE GENOMIC DNA]</scope>
    <source>
        <strain evidence="3 5">DSM 25227</strain>
    </source>
</reference>
<gene>
    <name evidence="2" type="ORF">BCF38_103302</name>
    <name evidence="3" type="ORF">SAMN05421539_103302</name>
</gene>
<dbReference type="EMBL" id="QGDJ01000003">
    <property type="protein sequence ID" value="PWJ20484.1"/>
    <property type="molecule type" value="Genomic_DNA"/>
</dbReference>
<evidence type="ECO:0000313" key="2">
    <source>
        <dbReference type="EMBL" id="PWJ20484.1"/>
    </source>
</evidence>
<keyword evidence="1" id="KW-0472">Membrane</keyword>
<dbReference type="RefSeq" id="WP_170125383.1">
    <property type="nucleotide sequence ID" value="NZ_QGDJ01000003.1"/>
</dbReference>
<evidence type="ECO:0000313" key="3">
    <source>
        <dbReference type="EMBL" id="SSA44580.1"/>
    </source>
</evidence>
<dbReference type="Proteomes" id="UP000245839">
    <property type="component" value="Unassembled WGS sequence"/>
</dbReference>
<proteinExistence type="predicted"/>
<dbReference type="Proteomes" id="UP000251571">
    <property type="component" value="Unassembled WGS sequence"/>
</dbReference>
<feature type="transmembrane region" description="Helical" evidence="1">
    <location>
        <begin position="49"/>
        <end position="73"/>
    </location>
</feature>
<dbReference type="InterPro" id="IPR025058">
    <property type="entry name" value="DUF3995"/>
</dbReference>
<feature type="transmembrane region" description="Helical" evidence="1">
    <location>
        <begin position="115"/>
        <end position="134"/>
    </location>
</feature>
<evidence type="ECO:0000256" key="1">
    <source>
        <dbReference type="SAM" id="Phobius"/>
    </source>
</evidence>